<feature type="compositionally biased region" description="Basic residues" evidence="1">
    <location>
        <begin position="109"/>
        <end position="124"/>
    </location>
</feature>
<comment type="caution">
    <text evidence="2">The sequence shown here is derived from an EMBL/GenBank/DDBJ whole genome shotgun (WGS) entry which is preliminary data.</text>
</comment>
<proteinExistence type="predicted"/>
<evidence type="ECO:0000256" key="1">
    <source>
        <dbReference type="SAM" id="MobiDB-lite"/>
    </source>
</evidence>
<evidence type="ECO:0000313" key="2">
    <source>
        <dbReference type="EMBL" id="RRT35590.1"/>
    </source>
</evidence>
<protein>
    <submittedName>
        <fullName evidence="2">Uncharacterized protein</fullName>
    </submittedName>
</protein>
<evidence type="ECO:0000313" key="3">
    <source>
        <dbReference type="Proteomes" id="UP000287651"/>
    </source>
</evidence>
<gene>
    <name evidence="2" type="ORF">B296_00055808</name>
</gene>
<dbReference type="Proteomes" id="UP000287651">
    <property type="component" value="Unassembled WGS sequence"/>
</dbReference>
<name>A0A426X827_ENSVE</name>
<organism evidence="2 3">
    <name type="scientific">Ensete ventricosum</name>
    <name type="common">Abyssinian banana</name>
    <name type="synonym">Musa ensete</name>
    <dbReference type="NCBI Taxonomy" id="4639"/>
    <lineage>
        <taxon>Eukaryota</taxon>
        <taxon>Viridiplantae</taxon>
        <taxon>Streptophyta</taxon>
        <taxon>Embryophyta</taxon>
        <taxon>Tracheophyta</taxon>
        <taxon>Spermatophyta</taxon>
        <taxon>Magnoliopsida</taxon>
        <taxon>Liliopsida</taxon>
        <taxon>Zingiberales</taxon>
        <taxon>Musaceae</taxon>
        <taxon>Ensete</taxon>
    </lineage>
</organism>
<feature type="compositionally biased region" description="Polar residues" evidence="1">
    <location>
        <begin position="155"/>
        <end position="170"/>
    </location>
</feature>
<accession>A0A426X827</accession>
<reference evidence="2 3" key="1">
    <citation type="journal article" date="2014" name="Agronomy (Basel)">
        <title>A Draft Genome Sequence for Ensete ventricosum, the Drought-Tolerant Tree Against Hunger.</title>
        <authorList>
            <person name="Harrison J."/>
            <person name="Moore K.A."/>
            <person name="Paszkiewicz K."/>
            <person name="Jones T."/>
            <person name="Grant M."/>
            <person name="Ambacheew D."/>
            <person name="Muzemil S."/>
            <person name="Studholme D.J."/>
        </authorList>
    </citation>
    <scope>NUCLEOTIDE SEQUENCE [LARGE SCALE GENOMIC DNA]</scope>
</reference>
<dbReference type="AlphaFoldDB" id="A0A426X827"/>
<dbReference type="EMBL" id="AMZH03024810">
    <property type="protein sequence ID" value="RRT35590.1"/>
    <property type="molecule type" value="Genomic_DNA"/>
</dbReference>
<sequence>MFNGFDVFGCIGVWSGFERCLRRFLGFGSAGMATKGTTPRVAGAIFDPACPGYRVVEVVVHSHSDMVLATRDNLATFLAKFACGNAALSNVCAQGRDGDGHTVDGPGRTLRRSHVGGSRIKRRPCAGLPQPTDRSRDGSSRAGKQPPHATKVAQAATSHASNDSPRIPATASQRLAITQAVNVR</sequence>
<feature type="region of interest" description="Disordered" evidence="1">
    <location>
        <begin position="94"/>
        <end position="170"/>
    </location>
</feature>